<dbReference type="Proteomes" id="UP000663720">
    <property type="component" value="Chromosome"/>
</dbReference>
<dbReference type="KEGG" id="dli:dnl_35490"/>
<dbReference type="EMBL" id="CP061799">
    <property type="protein sequence ID" value="QTA81218.1"/>
    <property type="molecule type" value="Genomic_DNA"/>
</dbReference>
<dbReference type="RefSeq" id="WP_275950184.1">
    <property type="nucleotide sequence ID" value="NZ_CP061799.1"/>
</dbReference>
<sequence>MRLKYTDRSADDLELTFSWYERQRRGLEFEFNIFQIKGYFYN</sequence>
<dbReference type="AlphaFoldDB" id="A0A975B9H5"/>
<accession>A0A975B9H5</accession>
<reference evidence="1" key="1">
    <citation type="journal article" date="2021" name="Microb. Physiol.">
        <title>Proteogenomic Insights into the Physiology of Marine, Sulfate-Reducing, Filamentous Desulfonema limicola and Desulfonema magnum.</title>
        <authorList>
            <person name="Schnaars V."/>
            <person name="Wohlbrand L."/>
            <person name="Scheve S."/>
            <person name="Hinrichs C."/>
            <person name="Reinhardt R."/>
            <person name="Rabus R."/>
        </authorList>
    </citation>
    <scope>NUCLEOTIDE SEQUENCE</scope>
    <source>
        <strain evidence="1">5ac10</strain>
    </source>
</reference>
<gene>
    <name evidence="1" type="ORF">dnl_35490</name>
</gene>
<evidence type="ECO:0000313" key="2">
    <source>
        <dbReference type="Proteomes" id="UP000663720"/>
    </source>
</evidence>
<name>A0A975B9H5_9BACT</name>
<proteinExistence type="predicted"/>
<keyword evidence="2" id="KW-1185">Reference proteome</keyword>
<evidence type="ECO:0000313" key="1">
    <source>
        <dbReference type="EMBL" id="QTA81218.1"/>
    </source>
</evidence>
<organism evidence="1 2">
    <name type="scientific">Desulfonema limicola</name>
    <dbReference type="NCBI Taxonomy" id="45656"/>
    <lineage>
        <taxon>Bacteria</taxon>
        <taxon>Pseudomonadati</taxon>
        <taxon>Thermodesulfobacteriota</taxon>
        <taxon>Desulfobacteria</taxon>
        <taxon>Desulfobacterales</taxon>
        <taxon>Desulfococcaceae</taxon>
        <taxon>Desulfonema</taxon>
    </lineage>
</organism>
<protein>
    <submittedName>
        <fullName evidence="1">Uncharacterized protein</fullName>
    </submittedName>
</protein>